<evidence type="ECO:0000259" key="15">
    <source>
        <dbReference type="PROSITE" id="PS50255"/>
    </source>
</evidence>
<keyword evidence="14" id="KW-1133">Transmembrane helix</keyword>
<evidence type="ECO:0000256" key="3">
    <source>
        <dbReference type="ARBA" id="ARBA00022617"/>
    </source>
</evidence>
<comment type="subcellular location">
    <subcellularLocation>
        <location evidence="1">Endoplasmic reticulum membrane</location>
        <topology evidence="1">Single-pass membrane protein</topology>
        <orientation evidence="1">Cytoplasmic side</orientation>
    </subcellularLocation>
    <subcellularLocation>
        <location evidence="11">Microsome membrane</location>
        <topology evidence="11">Single-pass membrane protein</topology>
        <orientation evidence="11">Cytoplasmic side</orientation>
    </subcellularLocation>
</comment>
<proteinExistence type="inferred from homology"/>
<keyword evidence="4 14" id="KW-0812">Transmembrane</keyword>
<evidence type="ECO:0000256" key="4">
    <source>
        <dbReference type="ARBA" id="ARBA00022692"/>
    </source>
</evidence>
<dbReference type="PANTHER" id="PTHR19359">
    <property type="entry name" value="CYTOCHROME B5"/>
    <property type="match status" value="1"/>
</dbReference>
<protein>
    <recommendedName>
        <fullName evidence="13">Cytochrome b5</fullName>
    </recommendedName>
</protein>
<dbReference type="InterPro" id="IPR036400">
    <property type="entry name" value="Cyt_B5-like_heme/steroid_sf"/>
</dbReference>
<dbReference type="InterPro" id="IPR050668">
    <property type="entry name" value="Cytochrome_b5"/>
</dbReference>
<evidence type="ECO:0000256" key="14">
    <source>
        <dbReference type="RuleBase" id="RU362121"/>
    </source>
</evidence>
<feature type="transmembrane region" description="Helical" evidence="14">
    <location>
        <begin position="111"/>
        <end position="131"/>
    </location>
</feature>
<feature type="domain" description="Cytochrome b5 heme-binding" evidence="15">
    <location>
        <begin position="10"/>
        <end position="86"/>
    </location>
</feature>
<name>A0A913ZCJ3_PATMI</name>
<dbReference type="EnsemblMetazoa" id="XM_038193574.1">
    <property type="protein sequence ID" value="XP_038049502.1"/>
    <property type="gene ID" value="LOC119723076"/>
</dbReference>
<evidence type="ECO:0000256" key="5">
    <source>
        <dbReference type="ARBA" id="ARBA00022723"/>
    </source>
</evidence>
<evidence type="ECO:0000256" key="2">
    <source>
        <dbReference type="ARBA" id="ARBA00022448"/>
    </source>
</evidence>
<dbReference type="GO" id="GO:0046872">
    <property type="term" value="F:metal ion binding"/>
    <property type="evidence" value="ECO:0007669"/>
    <property type="project" value="UniProtKB-UniRule"/>
</dbReference>
<sequence>MSETKETKETKIYSLEDVKQHKTSQSIWIVIHNKVYDVTKFLDDHPGGEEVLLEQGGSNATESFEDVGHSSDARELMQDYLIGDLAEADWETSVKTNTGPNAPDAGSGSNWAQWIIPTIVALGVALLYRFYIAGN</sequence>
<dbReference type="PROSITE" id="PS50255">
    <property type="entry name" value="CYTOCHROME_B5_2"/>
    <property type="match status" value="1"/>
</dbReference>
<dbReference type="SUPFAM" id="SSF55856">
    <property type="entry name" value="Cytochrome b5-like heme/steroid binding domain"/>
    <property type="match status" value="1"/>
</dbReference>
<keyword evidence="6" id="KW-0256">Endoplasmic reticulum</keyword>
<evidence type="ECO:0000256" key="1">
    <source>
        <dbReference type="ARBA" id="ARBA00004131"/>
    </source>
</evidence>
<keyword evidence="2" id="KW-0813">Transport</keyword>
<comment type="similarity">
    <text evidence="12 14">Belongs to the cytochrome b5 family.</text>
</comment>
<keyword evidence="10 14" id="KW-0472">Membrane</keyword>
<dbReference type="OrthoDB" id="260519at2759"/>
<evidence type="ECO:0000256" key="10">
    <source>
        <dbReference type="ARBA" id="ARBA00023136"/>
    </source>
</evidence>
<dbReference type="OMA" id="WTNFLIP"/>
<accession>A0A913ZCJ3</accession>
<dbReference type="PROSITE" id="PS00191">
    <property type="entry name" value="CYTOCHROME_B5_1"/>
    <property type="match status" value="1"/>
</dbReference>
<evidence type="ECO:0000313" key="16">
    <source>
        <dbReference type="EnsemblMetazoa" id="XP_038049502.1"/>
    </source>
</evidence>
<keyword evidence="3 14" id="KW-0349">Heme</keyword>
<dbReference type="GO" id="GO:0020037">
    <property type="term" value="F:heme binding"/>
    <property type="evidence" value="ECO:0007669"/>
    <property type="project" value="UniProtKB-UniRule"/>
</dbReference>
<evidence type="ECO:0000256" key="11">
    <source>
        <dbReference type="ARBA" id="ARBA00037877"/>
    </source>
</evidence>
<dbReference type="FunFam" id="3.10.120.10:FF:000002">
    <property type="entry name" value="Cytochrome b5 type B"/>
    <property type="match status" value="1"/>
</dbReference>
<evidence type="ECO:0000256" key="13">
    <source>
        <dbReference type="ARBA" id="ARBA00039806"/>
    </source>
</evidence>
<evidence type="ECO:0000256" key="9">
    <source>
        <dbReference type="ARBA" id="ARBA00023004"/>
    </source>
</evidence>
<dbReference type="AlphaFoldDB" id="A0A913ZCJ3"/>
<organism evidence="16 17">
    <name type="scientific">Patiria miniata</name>
    <name type="common">Bat star</name>
    <name type="synonym">Asterina miniata</name>
    <dbReference type="NCBI Taxonomy" id="46514"/>
    <lineage>
        <taxon>Eukaryota</taxon>
        <taxon>Metazoa</taxon>
        <taxon>Echinodermata</taxon>
        <taxon>Eleutherozoa</taxon>
        <taxon>Asterozoa</taxon>
        <taxon>Asteroidea</taxon>
        <taxon>Valvatacea</taxon>
        <taxon>Valvatida</taxon>
        <taxon>Asterinidae</taxon>
        <taxon>Patiria</taxon>
    </lineage>
</organism>
<evidence type="ECO:0000256" key="8">
    <source>
        <dbReference type="ARBA" id="ARBA00022982"/>
    </source>
</evidence>
<evidence type="ECO:0000256" key="7">
    <source>
        <dbReference type="ARBA" id="ARBA00022848"/>
    </source>
</evidence>
<dbReference type="SMART" id="SM01117">
    <property type="entry name" value="Cyt-b5"/>
    <property type="match status" value="1"/>
</dbReference>
<dbReference type="InterPro" id="IPR018506">
    <property type="entry name" value="Cyt_B5_heme-BS"/>
</dbReference>
<dbReference type="PRINTS" id="PR00363">
    <property type="entry name" value="CYTOCHROMEB5"/>
</dbReference>
<reference evidence="16" key="1">
    <citation type="submission" date="2022-11" db="UniProtKB">
        <authorList>
            <consortium name="EnsemblMetazoa"/>
        </authorList>
    </citation>
    <scope>IDENTIFICATION</scope>
</reference>
<keyword evidence="9 14" id="KW-0408">Iron</keyword>
<dbReference type="PANTHER" id="PTHR19359:SF150">
    <property type="entry name" value="CYTOCHROME B5"/>
    <property type="match status" value="1"/>
</dbReference>
<keyword evidence="8" id="KW-0249">Electron transport</keyword>
<evidence type="ECO:0000256" key="6">
    <source>
        <dbReference type="ARBA" id="ARBA00022824"/>
    </source>
</evidence>
<dbReference type="Pfam" id="PF00173">
    <property type="entry name" value="Cyt-b5"/>
    <property type="match status" value="1"/>
</dbReference>
<evidence type="ECO:0000313" key="17">
    <source>
        <dbReference type="Proteomes" id="UP000887568"/>
    </source>
</evidence>
<evidence type="ECO:0000256" key="12">
    <source>
        <dbReference type="ARBA" id="ARBA00038168"/>
    </source>
</evidence>
<keyword evidence="7" id="KW-0492">Microsome</keyword>
<dbReference type="GeneID" id="119723076"/>
<keyword evidence="5 14" id="KW-0479">Metal-binding</keyword>
<dbReference type="Proteomes" id="UP000887568">
    <property type="component" value="Unplaced"/>
</dbReference>
<dbReference type="GO" id="GO:0005789">
    <property type="term" value="C:endoplasmic reticulum membrane"/>
    <property type="evidence" value="ECO:0007669"/>
    <property type="project" value="UniProtKB-SubCell"/>
</dbReference>
<dbReference type="Gene3D" id="3.10.120.10">
    <property type="entry name" value="Cytochrome b5-like heme/steroid binding domain"/>
    <property type="match status" value="1"/>
</dbReference>
<dbReference type="InterPro" id="IPR001199">
    <property type="entry name" value="Cyt_B5-like_heme/steroid-bd"/>
</dbReference>
<keyword evidence="17" id="KW-1185">Reference proteome</keyword>
<dbReference type="RefSeq" id="XP_038049502.1">
    <property type="nucleotide sequence ID" value="XM_038193574.1"/>
</dbReference>